<reference evidence="10 11" key="1">
    <citation type="submission" date="2021-01" db="EMBL/GenBank/DDBJ databases">
        <title>Genome public.</title>
        <authorList>
            <person name="Liu C."/>
            <person name="Sun Q."/>
        </authorList>
    </citation>
    <scope>NUCLEOTIDE SEQUENCE [LARGE SCALE GENOMIC DNA]</scope>
    <source>
        <strain evidence="10 11">YIM B02515</strain>
    </source>
</reference>
<keyword evidence="5" id="KW-0472">Membrane</keyword>
<keyword evidence="7" id="KW-0449">Lipoprotein</keyword>
<evidence type="ECO:0000259" key="8">
    <source>
        <dbReference type="Pfam" id="PF05504"/>
    </source>
</evidence>
<dbReference type="PANTHER" id="PTHR35789">
    <property type="entry name" value="SPORE GERMINATION PROTEIN B3"/>
    <property type="match status" value="1"/>
</dbReference>
<keyword evidence="11" id="KW-1185">Reference proteome</keyword>
<name>A0ABS1TEU2_9CLOT</name>
<dbReference type="InterPro" id="IPR057336">
    <property type="entry name" value="GerAC_N"/>
</dbReference>
<dbReference type="RefSeq" id="WP_202750021.1">
    <property type="nucleotide sequence ID" value="NZ_JAESWC010000014.1"/>
</dbReference>
<evidence type="ECO:0000256" key="2">
    <source>
        <dbReference type="ARBA" id="ARBA00007886"/>
    </source>
</evidence>
<protein>
    <submittedName>
        <fullName evidence="10">Ger(X)C family spore germination protein</fullName>
    </submittedName>
</protein>
<evidence type="ECO:0000313" key="11">
    <source>
        <dbReference type="Proteomes" id="UP000632377"/>
    </source>
</evidence>
<dbReference type="InterPro" id="IPR046953">
    <property type="entry name" value="Spore_GerAC-like_C"/>
</dbReference>
<comment type="subcellular location">
    <subcellularLocation>
        <location evidence="1">Membrane</location>
        <topology evidence="1">Lipid-anchor</topology>
    </subcellularLocation>
</comment>
<dbReference type="EMBL" id="JAESWC010000014">
    <property type="protein sequence ID" value="MBL4937267.1"/>
    <property type="molecule type" value="Genomic_DNA"/>
</dbReference>
<dbReference type="InterPro" id="IPR038501">
    <property type="entry name" value="Spore_GerAC_C_sf"/>
</dbReference>
<dbReference type="Pfam" id="PF25198">
    <property type="entry name" value="Spore_GerAC_N"/>
    <property type="match status" value="1"/>
</dbReference>
<accession>A0ABS1TEU2</accession>
<gene>
    <name evidence="10" type="ORF">JK636_16180</name>
</gene>
<dbReference type="NCBIfam" id="TIGR02887">
    <property type="entry name" value="spore_ger_x_C"/>
    <property type="match status" value="1"/>
</dbReference>
<evidence type="ECO:0000313" key="10">
    <source>
        <dbReference type="EMBL" id="MBL4937267.1"/>
    </source>
</evidence>
<dbReference type="Pfam" id="PF05504">
    <property type="entry name" value="Spore_GerAC"/>
    <property type="match status" value="1"/>
</dbReference>
<evidence type="ECO:0000259" key="9">
    <source>
        <dbReference type="Pfam" id="PF25198"/>
    </source>
</evidence>
<dbReference type="Gene3D" id="3.30.300.210">
    <property type="entry name" value="Nutrient germinant receptor protein C, domain 3"/>
    <property type="match status" value="1"/>
</dbReference>
<dbReference type="Proteomes" id="UP000632377">
    <property type="component" value="Unassembled WGS sequence"/>
</dbReference>
<dbReference type="InterPro" id="IPR008844">
    <property type="entry name" value="Spore_GerAC-like"/>
</dbReference>
<evidence type="ECO:0000256" key="5">
    <source>
        <dbReference type="ARBA" id="ARBA00023136"/>
    </source>
</evidence>
<comment type="similarity">
    <text evidence="2">Belongs to the GerABKC lipoprotein family.</text>
</comment>
<evidence type="ECO:0000256" key="6">
    <source>
        <dbReference type="ARBA" id="ARBA00023139"/>
    </source>
</evidence>
<evidence type="ECO:0000256" key="4">
    <source>
        <dbReference type="ARBA" id="ARBA00022729"/>
    </source>
</evidence>
<evidence type="ECO:0000256" key="7">
    <source>
        <dbReference type="ARBA" id="ARBA00023288"/>
    </source>
</evidence>
<feature type="domain" description="Spore germination GerAC-like C-terminal" evidence="8">
    <location>
        <begin position="205"/>
        <end position="365"/>
    </location>
</feature>
<feature type="domain" description="Spore germination protein N-terminal" evidence="9">
    <location>
        <begin position="25"/>
        <end position="196"/>
    </location>
</feature>
<proteinExistence type="inferred from homology"/>
<organism evidence="10 11">
    <name type="scientific">Clostridium rhizosphaerae</name>
    <dbReference type="NCBI Taxonomy" id="2803861"/>
    <lineage>
        <taxon>Bacteria</taxon>
        <taxon>Bacillati</taxon>
        <taxon>Bacillota</taxon>
        <taxon>Clostridia</taxon>
        <taxon>Eubacteriales</taxon>
        <taxon>Clostridiaceae</taxon>
        <taxon>Clostridium</taxon>
    </lineage>
</organism>
<evidence type="ECO:0000256" key="1">
    <source>
        <dbReference type="ARBA" id="ARBA00004635"/>
    </source>
</evidence>
<sequence>MKGKQTVILISLVLLFISYIYDTNMKPVENMQVLSGAGYDIIEEVDGHITYSIPLSVYVFGEDNKITGEIKTGIGSTIGMTRGDRQRKSDNKFLLGLEKVYVISEDYAKFGIRNILDVLFTNSEVNDMGAVIVYNGKAEELLGYQVNGYPTSSDYLEGVIKNAQGYNFFTNNYKLTDVFVRVDSEGRKALIPYVEIKKTGPEVAGFAVFNKDKMVDKVNMQEGKILNLLREKKARGALNLQKDAKSYVDYYCEARRKVKVKKDGDNYKFIIDLNLEGDITSNEEFPSVIDNPELKKKLEAELSDKIEDECNAFIQKMKCEYKLDLLELGRVAAANFGRHQNKDWDKIVSTSDIKVNVKVKVDKEGRGNY</sequence>
<keyword evidence="4" id="KW-0732">Signal</keyword>
<keyword evidence="6" id="KW-0564">Palmitate</keyword>
<keyword evidence="3" id="KW-0309">Germination</keyword>
<comment type="caution">
    <text evidence="10">The sequence shown here is derived from an EMBL/GenBank/DDBJ whole genome shotgun (WGS) entry which is preliminary data.</text>
</comment>
<evidence type="ECO:0000256" key="3">
    <source>
        <dbReference type="ARBA" id="ARBA00022544"/>
    </source>
</evidence>
<dbReference type="PANTHER" id="PTHR35789:SF1">
    <property type="entry name" value="SPORE GERMINATION PROTEIN B3"/>
    <property type="match status" value="1"/>
</dbReference>